<dbReference type="GO" id="GO:0005975">
    <property type="term" value="P:carbohydrate metabolic process"/>
    <property type="evidence" value="ECO:0007669"/>
    <property type="project" value="TreeGrafter"/>
</dbReference>
<dbReference type="Proteomes" id="UP000541610">
    <property type="component" value="Unassembled WGS sequence"/>
</dbReference>
<evidence type="ECO:0000256" key="3">
    <source>
        <dbReference type="RuleBase" id="RU000441"/>
    </source>
</evidence>
<comment type="caution">
    <text evidence="4">The sequence shown here is derived from an EMBL/GenBank/DDBJ whole genome shotgun (WGS) entry which is preliminary data.</text>
</comment>
<dbReference type="PANTHER" id="PTHR11739">
    <property type="entry name" value="CITRATE SYNTHASE"/>
    <property type="match status" value="1"/>
</dbReference>
<dbReference type="EMBL" id="JABANP010000389">
    <property type="protein sequence ID" value="KAF4683090.1"/>
    <property type="molecule type" value="Genomic_DNA"/>
</dbReference>
<reference evidence="4 5" key="1">
    <citation type="submission" date="2020-04" db="EMBL/GenBank/DDBJ databases">
        <title>Perkinsus olseni comparative genomics.</title>
        <authorList>
            <person name="Bogema D.R."/>
        </authorList>
    </citation>
    <scope>NUCLEOTIDE SEQUENCE [LARGE SCALE GENOMIC DNA]</scope>
    <source>
        <strain evidence="4">00978-12</strain>
    </source>
</reference>
<comment type="similarity">
    <text evidence="1 3">Belongs to the citrate synthase family.</text>
</comment>
<sequence length="501" mass="55723">MFRGWTGQVSCDGMARGGATRKRVPVIVARFYQFISLMNISPSEQQHTEGPEPSVMDVLKEQIRDLAKSEFARLVELKYGHSHDVIGEITVANVLGGERGMKTMLTDTSDLDPLGGIRYRKMTLREVNSALPKPDGSTVGLPEGAFWLLLTGEVPSEDIMHEFNSELHRRSELPDEVITTIDSLPKDMHPMTQLSIGVLALQPYSVFSKGYFQGDLRKSDYWESILEDAVTLVARVPQIAARIYRRSFHHDDQISSDPHLDWAANFAHMLGVSDDPLFEEVMRLYMLLHADHEGGNVSAHTTHLVGSALADPYYAFAAGVCGLAGPLHGIANQESLKWLESCMAHHNGRIPTKESVGKFAEKTLREGRVIPGYGHAVLKVADPRYLLEREFCLKNIGDDPMVQLCSVAYEAVPTVLSNTGKVRSPYPNVDAHSGVMLKHFGLSEPDFYTVVFAVSRSMGVMAQLVWARIMQMPIERPKSVTLDHLYDTVLSKSHPQTKSQL</sequence>
<dbReference type="GO" id="GO:0046912">
    <property type="term" value="F:acyltransferase activity, acyl groups converted into alkyl on transfer"/>
    <property type="evidence" value="ECO:0007669"/>
    <property type="project" value="InterPro"/>
</dbReference>
<dbReference type="PANTHER" id="PTHR11739:SF8">
    <property type="entry name" value="CITRATE SYNTHASE, MITOCHONDRIAL"/>
    <property type="match status" value="1"/>
</dbReference>
<dbReference type="Pfam" id="PF00285">
    <property type="entry name" value="Citrate_synt"/>
    <property type="match status" value="1"/>
</dbReference>
<dbReference type="InterPro" id="IPR016143">
    <property type="entry name" value="Citrate_synth-like_sm_a-sub"/>
</dbReference>
<dbReference type="InterPro" id="IPR016142">
    <property type="entry name" value="Citrate_synth-like_lrg_a-sub"/>
</dbReference>
<dbReference type="PRINTS" id="PR00143">
    <property type="entry name" value="CITRTSNTHASE"/>
</dbReference>
<evidence type="ECO:0000256" key="1">
    <source>
        <dbReference type="ARBA" id="ARBA00010566"/>
    </source>
</evidence>
<dbReference type="NCBIfam" id="NF007128">
    <property type="entry name" value="PRK09569.1"/>
    <property type="match status" value="1"/>
</dbReference>
<gene>
    <name evidence="4" type="ORF">FOZ60_009587</name>
</gene>
<dbReference type="SUPFAM" id="SSF48256">
    <property type="entry name" value="Citrate synthase"/>
    <property type="match status" value="1"/>
</dbReference>
<dbReference type="InterPro" id="IPR002020">
    <property type="entry name" value="Citrate_synthase"/>
</dbReference>
<accession>A0A7J6NI06</accession>
<dbReference type="AlphaFoldDB" id="A0A7J6NI06"/>
<dbReference type="InterPro" id="IPR019810">
    <property type="entry name" value="Citrate_synthase_AS"/>
</dbReference>
<evidence type="ECO:0000313" key="4">
    <source>
        <dbReference type="EMBL" id="KAF4683090.1"/>
    </source>
</evidence>
<dbReference type="Gene3D" id="1.10.230.10">
    <property type="entry name" value="Cytochrome P450-Terp, domain 2"/>
    <property type="match status" value="1"/>
</dbReference>
<evidence type="ECO:0000256" key="2">
    <source>
        <dbReference type="ARBA" id="ARBA00022679"/>
    </source>
</evidence>
<dbReference type="PROSITE" id="PS00480">
    <property type="entry name" value="CITRATE_SYNTHASE"/>
    <property type="match status" value="1"/>
</dbReference>
<dbReference type="Gene3D" id="1.10.580.10">
    <property type="entry name" value="Citrate Synthase, domain 1"/>
    <property type="match status" value="1"/>
</dbReference>
<keyword evidence="2 3" id="KW-0808">Transferase</keyword>
<evidence type="ECO:0000313" key="5">
    <source>
        <dbReference type="Proteomes" id="UP000541610"/>
    </source>
</evidence>
<proteinExistence type="inferred from homology"/>
<dbReference type="GO" id="GO:0005759">
    <property type="term" value="C:mitochondrial matrix"/>
    <property type="evidence" value="ECO:0007669"/>
    <property type="project" value="TreeGrafter"/>
</dbReference>
<name>A0A7J6NI06_PEROL</name>
<organism evidence="4 5">
    <name type="scientific">Perkinsus olseni</name>
    <name type="common">Perkinsus atlanticus</name>
    <dbReference type="NCBI Taxonomy" id="32597"/>
    <lineage>
        <taxon>Eukaryota</taxon>
        <taxon>Sar</taxon>
        <taxon>Alveolata</taxon>
        <taxon>Perkinsozoa</taxon>
        <taxon>Perkinsea</taxon>
        <taxon>Perkinsida</taxon>
        <taxon>Perkinsidae</taxon>
        <taxon>Perkinsus</taxon>
    </lineage>
</organism>
<dbReference type="GO" id="GO:0006099">
    <property type="term" value="P:tricarboxylic acid cycle"/>
    <property type="evidence" value="ECO:0007669"/>
    <property type="project" value="TreeGrafter"/>
</dbReference>
<dbReference type="OrthoDB" id="8017587at2759"/>
<dbReference type="InterPro" id="IPR036969">
    <property type="entry name" value="Citrate_synthase_sf"/>
</dbReference>
<protein>
    <recommendedName>
        <fullName evidence="3">Citrate synthase</fullName>
    </recommendedName>
</protein>